<feature type="modified residue" description="N6-(pyridoxal phosphate)lysine" evidence="11">
    <location>
        <position position="190"/>
    </location>
</feature>
<evidence type="ECO:0000259" key="12">
    <source>
        <dbReference type="Pfam" id="PF00266"/>
    </source>
</evidence>
<dbReference type="InterPro" id="IPR020578">
    <property type="entry name" value="Aminotrans_V_PyrdxlP_BS"/>
</dbReference>
<dbReference type="GO" id="GO:0030170">
    <property type="term" value="F:pyridoxal phosphate binding"/>
    <property type="evidence" value="ECO:0007669"/>
    <property type="project" value="UniProtKB-UniRule"/>
</dbReference>
<dbReference type="HAMAP" id="MF_00160">
    <property type="entry name" value="SerC_aminotrans_5"/>
    <property type="match status" value="1"/>
</dbReference>
<dbReference type="RefSeq" id="WP_083483767.1">
    <property type="nucleotide sequence ID" value="NZ_AYYY01000025.1"/>
</dbReference>
<keyword evidence="11" id="KW-0963">Cytoplasm</keyword>
<dbReference type="InterPro" id="IPR015424">
    <property type="entry name" value="PyrdxlP-dep_Trfase"/>
</dbReference>
<dbReference type="AlphaFoldDB" id="A0A0R2A363"/>
<dbReference type="InterPro" id="IPR015422">
    <property type="entry name" value="PyrdxlP-dep_Trfase_small"/>
</dbReference>
<reference evidence="13 14" key="1">
    <citation type="journal article" date="2015" name="Genome Announc.">
        <title>Expanding the biotechnology potential of lactobacilli through comparative genomics of 213 strains and associated genera.</title>
        <authorList>
            <person name="Sun Z."/>
            <person name="Harris H.M."/>
            <person name="McCann A."/>
            <person name="Guo C."/>
            <person name="Argimon S."/>
            <person name="Zhang W."/>
            <person name="Yang X."/>
            <person name="Jeffery I.B."/>
            <person name="Cooney J.C."/>
            <person name="Kagawa T.F."/>
            <person name="Liu W."/>
            <person name="Song Y."/>
            <person name="Salvetti E."/>
            <person name="Wrobel A."/>
            <person name="Rasinkangas P."/>
            <person name="Parkhill J."/>
            <person name="Rea M.C."/>
            <person name="O'Sullivan O."/>
            <person name="Ritari J."/>
            <person name="Douillard F.P."/>
            <person name="Paul Ross R."/>
            <person name="Yang R."/>
            <person name="Briner A.E."/>
            <person name="Felis G.E."/>
            <person name="de Vos W.M."/>
            <person name="Barrangou R."/>
            <person name="Klaenhammer T.R."/>
            <person name="Caufield P.W."/>
            <person name="Cui Y."/>
            <person name="Zhang H."/>
            <person name="O'Toole P.W."/>
        </authorList>
    </citation>
    <scope>NUCLEOTIDE SEQUENCE [LARGE SCALE GENOMIC DNA]</scope>
    <source>
        <strain evidence="13 14">DSM 20634</strain>
    </source>
</reference>
<dbReference type="EC" id="2.6.1.52" evidence="11"/>
<evidence type="ECO:0000256" key="11">
    <source>
        <dbReference type="HAMAP-Rule" id="MF_00160"/>
    </source>
</evidence>
<evidence type="ECO:0000313" key="14">
    <source>
        <dbReference type="Proteomes" id="UP000051733"/>
    </source>
</evidence>
<evidence type="ECO:0000256" key="9">
    <source>
        <dbReference type="ARBA" id="ARBA00047630"/>
    </source>
</evidence>
<feature type="binding site" evidence="11">
    <location>
        <begin position="230"/>
        <end position="231"/>
    </location>
    <ligand>
        <name>pyridoxal 5'-phosphate</name>
        <dbReference type="ChEBI" id="CHEBI:597326"/>
    </ligand>
</feature>
<dbReference type="Pfam" id="PF00266">
    <property type="entry name" value="Aminotran_5"/>
    <property type="match status" value="1"/>
</dbReference>
<feature type="binding site" evidence="11">
    <location>
        <position position="147"/>
    </location>
    <ligand>
        <name>pyridoxal 5'-phosphate</name>
        <dbReference type="ChEBI" id="CHEBI:597326"/>
    </ligand>
</feature>
<proteinExistence type="inferred from homology"/>
<evidence type="ECO:0000256" key="7">
    <source>
        <dbReference type="ARBA" id="ARBA00022898"/>
    </source>
</evidence>
<dbReference type="Gene3D" id="3.90.1150.10">
    <property type="entry name" value="Aspartate Aminotransferase, domain 1"/>
    <property type="match status" value="1"/>
</dbReference>
<comment type="subcellular location">
    <subcellularLocation>
        <location evidence="11">Cytoplasm</location>
    </subcellularLocation>
</comment>
<dbReference type="FunFam" id="3.40.640.10:FF:000010">
    <property type="entry name" value="Phosphoserine aminotransferase"/>
    <property type="match status" value="1"/>
</dbReference>
<comment type="catalytic activity">
    <reaction evidence="9 11">
        <text>4-(phosphooxy)-L-threonine + 2-oxoglutarate = (R)-3-hydroxy-2-oxo-4-phosphooxybutanoate + L-glutamate</text>
        <dbReference type="Rhea" id="RHEA:16573"/>
        <dbReference type="ChEBI" id="CHEBI:16810"/>
        <dbReference type="ChEBI" id="CHEBI:29985"/>
        <dbReference type="ChEBI" id="CHEBI:58452"/>
        <dbReference type="ChEBI" id="CHEBI:58538"/>
        <dbReference type="EC" id="2.6.1.52"/>
    </reaction>
</comment>
<dbReference type="UniPathway" id="UPA00135">
    <property type="reaction ID" value="UER00197"/>
</dbReference>
<comment type="catalytic activity">
    <reaction evidence="10 11">
        <text>O-phospho-L-serine + 2-oxoglutarate = 3-phosphooxypyruvate + L-glutamate</text>
        <dbReference type="Rhea" id="RHEA:14329"/>
        <dbReference type="ChEBI" id="CHEBI:16810"/>
        <dbReference type="ChEBI" id="CHEBI:18110"/>
        <dbReference type="ChEBI" id="CHEBI:29985"/>
        <dbReference type="ChEBI" id="CHEBI:57524"/>
        <dbReference type="EC" id="2.6.1.52"/>
    </reaction>
</comment>
<dbReference type="InterPro" id="IPR000192">
    <property type="entry name" value="Aminotrans_V_dom"/>
</dbReference>
<dbReference type="NCBIfam" id="NF003764">
    <property type="entry name" value="PRK05355.1"/>
    <property type="match status" value="1"/>
</dbReference>
<dbReference type="Gene3D" id="3.40.640.10">
    <property type="entry name" value="Type I PLP-dependent aspartate aminotransferase-like (Major domain)"/>
    <property type="match status" value="1"/>
</dbReference>
<comment type="pathway">
    <text evidence="2 11">Amino-acid biosynthesis; L-serine biosynthesis; L-serine from 3-phospho-D-glycerate: step 2/3.</text>
</comment>
<dbReference type="FunFam" id="3.90.1150.10:FF:000006">
    <property type="entry name" value="Phosphoserine aminotransferase"/>
    <property type="match status" value="1"/>
</dbReference>
<organism evidence="13 14">
    <name type="scientific">Paucilactobacillus vaccinostercus DSM 20634</name>
    <dbReference type="NCBI Taxonomy" id="1423813"/>
    <lineage>
        <taxon>Bacteria</taxon>
        <taxon>Bacillati</taxon>
        <taxon>Bacillota</taxon>
        <taxon>Bacilli</taxon>
        <taxon>Lactobacillales</taxon>
        <taxon>Lactobacillaceae</taxon>
        <taxon>Paucilactobacillus</taxon>
    </lineage>
</organism>
<evidence type="ECO:0000256" key="8">
    <source>
        <dbReference type="ARBA" id="ARBA00023299"/>
    </source>
</evidence>
<dbReference type="GO" id="GO:0006564">
    <property type="term" value="P:L-serine biosynthetic process"/>
    <property type="evidence" value="ECO:0007669"/>
    <property type="project" value="UniProtKB-UniRule"/>
</dbReference>
<dbReference type="PATRIC" id="fig|1423813.3.peg.1711"/>
<keyword evidence="7 11" id="KW-0663">Pyridoxal phosphate</keyword>
<comment type="similarity">
    <text evidence="3 11">Belongs to the class-V pyridoxal-phosphate-dependent aminotransferase family. SerC subfamily.</text>
</comment>
<dbReference type="STRING" id="1423813.FC26_GL001684"/>
<keyword evidence="8 11" id="KW-0718">Serine biosynthesis</keyword>
<name>A0A0R2A363_9LACO</name>
<dbReference type="InterPro" id="IPR015421">
    <property type="entry name" value="PyrdxlP-dep_Trfase_major"/>
</dbReference>
<keyword evidence="4 11" id="KW-0032">Aminotransferase</keyword>
<dbReference type="GO" id="GO:0005737">
    <property type="term" value="C:cytoplasm"/>
    <property type="evidence" value="ECO:0007669"/>
    <property type="project" value="UniProtKB-SubCell"/>
</dbReference>
<dbReference type="SUPFAM" id="SSF53383">
    <property type="entry name" value="PLP-dependent transferases"/>
    <property type="match status" value="1"/>
</dbReference>
<evidence type="ECO:0000256" key="3">
    <source>
        <dbReference type="ARBA" id="ARBA00006904"/>
    </source>
</evidence>
<feature type="binding site" evidence="11">
    <location>
        <position position="100"/>
    </location>
    <ligand>
        <name>pyridoxal 5'-phosphate</name>
        <dbReference type="ChEBI" id="CHEBI:597326"/>
    </ligand>
</feature>
<dbReference type="PROSITE" id="PS00595">
    <property type="entry name" value="AA_TRANSFER_CLASS_5"/>
    <property type="match status" value="1"/>
</dbReference>
<feature type="domain" description="Aminotransferase class V" evidence="12">
    <location>
        <begin position="3"/>
        <end position="341"/>
    </location>
</feature>
<comment type="function">
    <text evidence="1 11">Catalyzes the reversible conversion of 3-phosphohydroxypyruvate to phosphoserine and of 3-hydroxy-2-oxo-4-phosphonooxybutanoate to phosphohydroxythreonine.</text>
</comment>
<gene>
    <name evidence="11" type="primary">serC</name>
    <name evidence="13" type="ORF">FC26_GL001684</name>
</gene>
<dbReference type="InterPro" id="IPR022278">
    <property type="entry name" value="Pser_aminoTfrase"/>
</dbReference>
<dbReference type="GO" id="GO:0004648">
    <property type="term" value="F:O-phospho-L-serine:2-oxoglutarate aminotransferase activity"/>
    <property type="evidence" value="ECO:0007669"/>
    <property type="project" value="UniProtKB-UniRule"/>
</dbReference>
<dbReference type="OrthoDB" id="9809412at2"/>
<dbReference type="PIRSF" id="PIRSF000525">
    <property type="entry name" value="SerC"/>
    <property type="match status" value="1"/>
</dbReference>
<feature type="binding site" evidence="11">
    <location>
        <begin position="74"/>
        <end position="75"/>
    </location>
    <ligand>
        <name>pyridoxal 5'-phosphate</name>
        <dbReference type="ChEBI" id="CHEBI:597326"/>
    </ligand>
</feature>
<dbReference type="EMBL" id="AYYY01000025">
    <property type="protein sequence ID" value="KRM61608.1"/>
    <property type="molecule type" value="Genomic_DNA"/>
</dbReference>
<protein>
    <recommendedName>
        <fullName evidence="11">Phosphoserine aminotransferase</fullName>
        <ecNumber evidence="11">2.6.1.52</ecNumber>
    </recommendedName>
    <alternativeName>
        <fullName evidence="11">Phosphohydroxythreonine aminotransferase</fullName>
        <shortName evidence="11">PSAT</shortName>
    </alternativeName>
</protein>
<evidence type="ECO:0000256" key="5">
    <source>
        <dbReference type="ARBA" id="ARBA00022605"/>
    </source>
</evidence>
<sequence>MGYNFSAGPGIMPAQVVEQIKRDMPSYQGSGMSIMEISHRSALYTDLAAEAQQDLRDLMHISDDYAVLFLHGGGTLQFTNVPLNLAQQHHHVAYLNSGHWAQKALEAAQRIEGLQVDDVPSLDGNLPTIQDPQRGALDYLHITTNNTIEGTTYHHIPTIDQPLVADMSSNILAQPYDINQFDLVYAGAQKNIGPAGMAIVIVKRERLTDQPILSEIMDYRLEDKKDSALNTPPVFCTYAAGLTFKWLKQFGGVDAIYQRNQEQAKMLYDFIDNSKLFNNPVLPAQRSLTNIVFVTGDAQLDAQFIAAARAQGLVNLAGHRLVGGIRASLYNAMPTAGVTALINVMKDFEVQHGGQF</sequence>
<keyword evidence="6 11" id="KW-0808">Transferase</keyword>
<evidence type="ECO:0000256" key="10">
    <source>
        <dbReference type="ARBA" id="ARBA00049007"/>
    </source>
</evidence>
<evidence type="ECO:0000256" key="4">
    <source>
        <dbReference type="ARBA" id="ARBA00022576"/>
    </source>
</evidence>
<feature type="binding site" evidence="11">
    <location>
        <position position="189"/>
    </location>
    <ligand>
        <name>pyridoxal 5'-phosphate</name>
        <dbReference type="ChEBI" id="CHEBI:597326"/>
    </ligand>
</feature>
<feature type="binding site" evidence="11">
    <location>
        <position position="166"/>
    </location>
    <ligand>
        <name>pyridoxal 5'-phosphate</name>
        <dbReference type="ChEBI" id="CHEBI:597326"/>
    </ligand>
</feature>
<dbReference type="PANTHER" id="PTHR43247">
    <property type="entry name" value="PHOSPHOSERINE AMINOTRANSFERASE"/>
    <property type="match status" value="1"/>
</dbReference>
<accession>A0A0R2A363</accession>
<keyword evidence="14" id="KW-1185">Reference proteome</keyword>
<evidence type="ECO:0000256" key="6">
    <source>
        <dbReference type="ARBA" id="ARBA00022679"/>
    </source>
</evidence>
<comment type="cofactor">
    <cofactor evidence="11">
        <name>pyridoxal 5'-phosphate</name>
        <dbReference type="ChEBI" id="CHEBI:597326"/>
    </cofactor>
    <text evidence="11">Binds 1 pyridoxal phosphate per subunit.</text>
</comment>
<keyword evidence="5 11" id="KW-0028">Amino-acid biosynthesis</keyword>
<dbReference type="PANTHER" id="PTHR43247:SF1">
    <property type="entry name" value="PHOSPHOSERINE AMINOTRANSFERASE"/>
    <property type="match status" value="1"/>
</dbReference>
<evidence type="ECO:0000256" key="2">
    <source>
        <dbReference type="ARBA" id="ARBA00005099"/>
    </source>
</evidence>
<evidence type="ECO:0000313" key="13">
    <source>
        <dbReference type="EMBL" id="KRM61608.1"/>
    </source>
</evidence>
<evidence type="ECO:0000256" key="1">
    <source>
        <dbReference type="ARBA" id="ARBA00003483"/>
    </source>
</evidence>
<feature type="binding site" evidence="11">
    <location>
        <position position="40"/>
    </location>
    <ligand>
        <name>L-glutamate</name>
        <dbReference type="ChEBI" id="CHEBI:29985"/>
    </ligand>
</feature>
<dbReference type="Proteomes" id="UP000051733">
    <property type="component" value="Unassembled WGS sequence"/>
</dbReference>
<comment type="caution">
    <text evidence="13">The sequence shown here is derived from an EMBL/GenBank/DDBJ whole genome shotgun (WGS) entry which is preliminary data.</text>
</comment>
<comment type="caution">
    <text evidence="11">Lacks conserved residue(s) required for the propagation of feature annotation.</text>
</comment>
<comment type="subunit">
    <text evidence="11">Homodimer.</text>
</comment>